<dbReference type="OrthoDB" id="9776710at2"/>
<evidence type="ECO:0000313" key="3">
    <source>
        <dbReference type="Proteomes" id="UP000463857"/>
    </source>
</evidence>
<evidence type="ECO:0000313" key="2">
    <source>
        <dbReference type="EMBL" id="QHC00221.1"/>
    </source>
</evidence>
<evidence type="ECO:0000256" key="1">
    <source>
        <dbReference type="SAM" id="Phobius"/>
    </source>
</evidence>
<keyword evidence="1" id="KW-1133">Transmembrane helix</keyword>
<dbReference type="KEGG" id="eke:EK0264_07980"/>
<organism evidence="2 3">
    <name type="scientific">Epidermidibacterium keratini</name>
    <dbReference type="NCBI Taxonomy" id="1891644"/>
    <lineage>
        <taxon>Bacteria</taxon>
        <taxon>Bacillati</taxon>
        <taxon>Actinomycetota</taxon>
        <taxon>Actinomycetes</taxon>
        <taxon>Sporichthyales</taxon>
        <taxon>Sporichthyaceae</taxon>
        <taxon>Epidermidibacterium</taxon>
    </lineage>
</organism>
<keyword evidence="3" id="KW-1185">Reference proteome</keyword>
<accession>A0A7L4YLS5</accession>
<dbReference type="RefSeq" id="WP_159544488.1">
    <property type="nucleotide sequence ID" value="NZ_CP047156.1"/>
</dbReference>
<keyword evidence="1" id="KW-0472">Membrane</keyword>
<feature type="transmembrane region" description="Helical" evidence="1">
    <location>
        <begin position="105"/>
        <end position="126"/>
    </location>
</feature>
<sequence length="175" mass="17941">MSTIGLFVALAGLVVLEGRTILTCLRALAVDGRQRLSRLGSRFLGSEAWVVATIGLAHATYPEAVHTILGEGALGAVAYVAGWMLRDLGLWVGPRHGGPTWSRAAVTLGAAAQAVGAIGVAAVAFGGIEYAGSASGTLLAVVVLPVLAIGIGLQVVLYRIRPAPYFTWPTSGHAD</sequence>
<feature type="transmembrane region" description="Helical" evidence="1">
    <location>
        <begin position="68"/>
        <end position="85"/>
    </location>
</feature>
<reference evidence="2 3" key="1">
    <citation type="journal article" date="2018" name="Int. J. Syst. Evol. Microbiol.">
        <title>Epidermidibacterium keratini gen. nov., sp. nov., a member of the family Sporichthyaceae, isolated from keratin epidermis.</title>
        <authorList>
            <person name="Lee D.G."/>
            <person name="Trujillo M.E."/>
            <person name="Kang S."/>
            <person name="Nam J.J."/>
            <person name="Kim Y.J."/>
        </authorList>
    </citation>
    <scope>NUCLEOTIDE SEQUENCE [LARGE SCALE GENOMIC DNA]</scope>
    <source>
        <strain evidence="2 3">EPI-7</strain>
    </source>
</reference>
<dbReference type="EMBL" id="CP047156">
    <property type="protein sequence ID" value="QHC00221.1"/>
    <property type="molecule type" value="Genomic_DNA"/>
</dbReference>
<dbReference type="InParanoid" id="A0A7L4YLS5"/>
<protein>
    <submittedName>
        <fullName evidence="2">Uncharacterized protein</fullName>
    </submittedName>
</protein>
<feature type="transmembrane region" description="Helical" evidence="1">
    <location>
        <begin position="138"/>
        <end position="160"/>
    </location>
</feature>
<proteinExistence type="predicted"/>
<gene>
    <name evidence="2" type="ORF">EK0264_07980</name>
</gene>
<dbReference type="Proteomes" id="UP000463857">
    <property type="component" value="Chromosome"/>
</dbReference>
<keyword evidence="1" id="KW-0812">Transmembrane</keyword>
<name>A0A7L4YLS5_9ACTN</name>
<dbReference type="AlphaFoldDB" id="A0A7L4YLS5"/>